<dbReference type="InterPro" id="IPR025867">
    <property type="entry name" value="MnmE_helical"/>
</dbReference>
<dbReference type="FunFam" id="3.30.1360.120:FF:000003">
    <property type="entry name" value="tRNA modification GTPase MnmE"/>
    <property type="match status" value="1"/>
</dbReference>
<gene>
    <name evidence="10" type="primary">mnmE</name>
    <name evidence="10" type="synonym">trmE</name>
    <name evidence="13" type="ORF">VC03_06460</name>
</gene>
<dbReference type="CDD" id="cd04164">
    <property type="entry name" value="trmE"/>
    <property type="match status" value="1"/>
</dbReference>
<dbReference type="InterPro" id="IPR027266">
    <property type="entry name" value="TrmE/GcvT-like"/>
</dbReference>
<keyword evidence="9 10" id="KW-0342">GTP-binding</keyword>
<evidence type="ECO:0000256" key="10">
    <source>
        <dbReference type="HAMAP-Rule" id="MF_00379"/>
    </source>
</evidence>
<feature type="binding site" evidence="10">
    <location>
        <position position="121"/>
    </location>
    <ligand>
        <name>(6S)-5-formyl-5,6,7,8-tetrahydrofolate</name>
        <dbReference type="ChEBI" id="CHEBI:57457"/>
    </ligand>
</feature>
<dbReference type="EC" id="3.6.-.-" evidence="10"/>
<dbReference type="GO" id="GO:0042802">
    <property type="term" value="F:identical protein binding"/>
    <property type="evidence" value="ECO:0007669"/>
    <property type="project" value="UniProtKB-ARBA"/>
</dbReference>
<dbReference type="GO" id="GO:0003924">
    <property type="term" value="F:GTPase activity"/>
    <property type="evidence" value="ECO:0007669"/>
    <property type="project" value="UniProtKB-UniRule"/>
</dbReference>
<feature type="binding site" evidence="10">
    <location>
        <position position="252"/>
    </location>
    <ligand>
        <name>Mg(2+)</name>
        <dbReference type="ChEBI" id="CHEBI:18420"/>
    </ligand>
</feature>
<dbReference type="InterPro" id="IPR006073">
    <property type="entry name" value="GTP-bd"/>
</dbReference>
<dbReference type="GO" id="GO:0005829">
    <property type="term" value="C:cytosol"/>
    <property type="evidence" value="ECO:0007669"/>
    <property type="project" value="TreeGrafter"/>
</dbReference>
<dbReference type="OrthoDB" id="9805918at2"/>
<comment type="cofactor">
    <cofactor evidence="10">
        <name>K(+)</name>
        <dbReference type="ChEBI" id="CHEBI:29103"/>
    </cofactor>
    <text evidence="10">Binds 1 potassium ion per subunit.</text>
</comment>
<keyword evidence="8 10" id="KW-0630">Potassium</keyword>
<evidence type="ECO:0000256" key="2">
    <source>
        <dbReference type="ARBA" id="ARBA00022490"/>
    </source>
</evidence>
<dbReference type="NCBIfam" id="TIGR00231">
    <property type="entry name" value="small_GTP"/>
    <property type="match status" value="1"/>
</dbReference>
<dbReference type="PROSITE" id="PS51709">
    <property type="entry name" value="G_TRME"/>
    <property type="match status" value="1"/>
</dbReference>
<feature type="binding site" evidence="10">
    <location>
        <position position="452"/>
    </location>
    <ligand>
        <name>(6S)-5-formyl-5,6,7,8-tetrahydrofolate</name>
        <dbReference type="ChEBI" id="CHEBI:57457"/>
    </ligand>
</feature>
<dbReference type="GO" id="GO:0046872">
    <property type="term" value="F:metal ion binding"/>
    <property type="evidence" value="ECO:0007669"/>
    <property type="project" value="UniProtKB-KW"/>
</dbReference>
<dbReference type="NCBIfam" id="TIGR00450">
    <property type="entry name" value="mnmE_trmE_thdF"/>
    <property type="match status" value="1"/>
</dbReference>
<dbReference type="Gene3D" id="1.20.120.430">
    <property type="entry name" value="tRNA modification GTPase MnmE domain 2"/>
    <property type="match status" value="1"/>
</dbReference>
<dbReference type="Proteomes" id="UP000033103">
    <property type="component" value="Chromosome"/>
</dbReference>
<dbReference type="SUPFAM" id="SSF52540">
    <property type="entry name" value="P-loop containing nucleoside triphosphate hydrolases"/>
    <property type="match status" value="1"/>
</dbReference>
<keyword evidence="14" id="KW-1185">Reference proteome</keyword>
<dbReference type="HOGENOM" id="CLU_019624_4_1_0"/>
<feature type="binding site" evidence="10">
    <location>
        <begin position="227"/>
        <end position="232"/>
    </location>
    <ligand>
        <name>GTP</name>
        <dbReference type="ChEBI" id="CHEBI:37565"/>
    </ligand>
</feature>
<dbReference type="FunFam" id="3.40.50.300:FF:000494">
    <property type="entry name" value="tRNA modification GTPase MnmE"/>
    <property type="match status" value="1"/>
</dbReference>
<dbReference type="InterPro" id="IPR004520">
    <property type="entry name" value="GTPase_MnmE"/>
</dbReference>
<dbReference type="InterPro" id="IPR027368">
    <property type="entry name" value="MnmE_dom2"/>
</dbReference>
<comment type="subunit">
    <text evidence="10">Homodimer. Heterotetramer of two MnmE and two MnmG subunits.</text>
</comment>
<proteinExistence type="inferred from homology"/>
<evidence type="ECO:0000259" key="12">
    <source>
        <dbReference type="PROSITE" id="PS51709"/>
    </source>
</evidence>
<feature type="domain" description="TrmE-type G" evidence="12">
    <location>
        <begin position="217"/>
        <end position="372"/>
    </location>
</feature>
<dbReference type="KEGG" id="sns:VC03_06460"/>
<dbReference type="Gene3D" id="3.30.1360.120">
    <property type="entry name" value="Probable tRNA modification gtpase trme, domain 1"/>
    <property type="match status" value="1"/>
</dbReference>
<organism evidence="13 14">
    <name type="scientific">Sneathia vaginalis</name>
    <dbReference type="NCBI Taxonomy" id="187101"/>
    <lineage>
        <taxon>Bacteria</taxon>
        <taxon>Fusobacteriati</taxon>
        <taxon>Fusobacteriota</taxon>
        <taxon>Fusobacteriia</taxon>
        <taxon>Fusobacteriales</taxon>
        <taxon>Leptotrichiaceae</taxon>
        <taxon>Sneathia</taxon>
    </lineage>
</organism>
<comment type="similarity">
    <text evidence="1 10 11">Belongs to the TRAFAC class TrmE-Era-EngA-EngB-Septin-like GTPase superfamily. TrmE GTPase family.</text>
</comment>
<feature type="binding site" evidence="10">
    <location>
        <position position="227"/>
    </location>
    <ligand>
        <name>K(+)</name>
        <dbReference type="ChEBI" id="CHEBI:29103"/>
    </ligand>
</feature>
<sequence length="452" mass="50440">MLFDTIAAVATAKGDGGVAIIRISGDKSFEILDKIFTPINNTKIGYYRLKYGNLHDGDKIIDEVMAVRMKAPRSYTCENVVEINCHGGQLMTNRVLQLVLKNGARMAQRGEFTKRAFMNGRIDLSQAEAVIDIINGNSEKALDVSLNQLRGDLKDMVKDFKKTLLDIAAHVNVVLDYPEEGIEDPIPQELLDDLKKVHEKATRLIESYDKGKVLKDGIKTVIVGKPNVGKSTLLNALLREDRAIVTEVAGTTRDTIEEKIMIKGIPLILVDTAGIRKTDDIVESIGVQKSRDLISKSDLVLMLLDITKDISEDDKEIIDYIKKNNKKVIYILNKNDKPGAKDFSYLGNTVSISAMKNIGIDEMEEYIYRYIACNKVDNTGQECILNNVRHKAALEKTKQAIENMFLTIDNEMPLDLISVDLKEALDSLSEITGEITSEDILDHIFKSFCVGK</sequence>
<dbReference type="InterPro" id="IPR018948">
    <property type="entry name" value="GTP-bd_TrmE_N"/>
</dbReference>
<feature type="binding site" evidence="10">
    <location>
        <position position="22"/>
    </location>
    <ligand>
        <name>(6S)-5-formyl-5,6,7,8-tetrahydrofolate</name>
        <dbReference type="ChEBI" id="CHEBI:57457"/>
    </ligand>
</feature>
<evidence type="ECO:0000313" key="14">
    <source>
        <dbReference type="Proteomes" id="UP000033103"/>
    </source>
</evidence>
<keyword evidence="4 10" id="KW-0479">Metal-binding</keyword>
<dbReference type="Pfam" id="PF10396">
    <property type="entry name" value="TrmE_N"/>
    <property type="match status" value="1"/>
</dbReference>
<keyword evidence="7 10" id="KW-0460">Magnesium</keyword>
<comment type="caution">
    <text evidence="10">Lacks conserved residue(s) required for the propagation of feature annotation.</text>
</comment>
<dbReference type="STRING" id="187101.VC03_06460"/>
<dbReference type="Pfam" id="PF12631">
    <property type="entry name" value="MnmE_helical"/>
    <property type="match status" value="1"/>
</dbReference>
<dbReference type="InterPro" id="IPR005225">
    <property type="entry name" value="Small_GTP-bd"/>
</dbReference>
<evidence type="ECO:0000256" key="1">
    <source>
        <dbReference type="ARBA" id="ARBA00011043"/>
    </source>
</evidence>
<keyword evidence="5 10" id="KW-0547">Nucleotide-binding</keyword>
<feature type="binding site" evidence="10">
    <location>
        <position position="246"/>
    </location>
    <ligand>
        <name>K(+)</name>
        <dbReference type="ChEBI" id="CHEBI:29103"/>
    </ligand>
</feature>
<dbReference type="InterPro" id="IPR027417">
    <property type="entry name" value="P-loop_NTPase"/>
</dbReference>
<dbReference type="GO" id="GO:0002098">
    <property type="term" value="P:tRNA wobble uridine modification"/>
    <property type="evidence" value="ECO:0007669"/>
    <property type="project" value="TreeGrafter"/>
</dbReference>
<dbReference type="Pfam" id="PF01926">
    <property type="entry name" value="MMR_HSR1"/>
    <property type="match status" value="1"/>
</dbReference>
<feature type="binding site" evidence="10">
    <location>
        <begin position="246"/>
        <end position="252"/>
    </location>
    <ligand>
        <name>GTP</name>
        <dbReference type="ChEBI" id="CHEBI:37565"/>
    </ligand>
</feature>
<dbReference type="Gene3D" id="3.40.50.300">
    <property type="entry name" value="P-loop containing nucleotide triphosphate hydrolases"/>
    <property type="match status" value="1"/>
</dbReference>
<evidence type="ECO:0000256" key="5">
    <source>
        <dbReference type="ARBA" id="ARBA00022741"/>
    </source>
</evidence>
<feature type="binding site" evidence="10">
    <location>
        <position position="82"/>
    </location>
    <ligand>
        <name>(6S)-5-formyl-5,6,7,8-tetrahydrofolate</name>
        <dbReference type="ChEBI" id="CHEBI:57457"/>
    </ligand>
</feature>
<comment type="function">
    <text evidence="10">Exhibits a very high intrinsic GTPase hydrolysis rate. Involved in the addition of a carboxymethylaminomethyl (cmnm) group at the wobble position (U34) of certain tRNAs, forming tRNA-cmnm(5)s(2)U34.</text>
</comment>
<comment type="subcellular location">
    <subcellularLocation>
        <location evidence="10">Cytoplasm</location>
    </subcellularLocation>
</comment>
<name>A0A0E3UVA4_9FUSO</name>
<dbReference type="PATRIC" id="fig|1069640.6.peg.1277"/>
<dbReference type="PANTHER" id="PTHR42714:SF2">
    <property type="entry name" value="TRNA MODIFICATION GTPASE GTPBP3, MITOCHONDRIAL"/>
    <property type="match status" value="1"/>
</dbReference>
<feature type="binding site" evidence="10">
    <location>
        <position position="248"/>
    </location>
    <ligand>
        <name>K(+)</name>
        <dbReference type="ChEBI" id="CHEBI:29103"/>
    </ligand>
</feature>
<keyword evidence="2 10" id="KW-0963">Cytoplasm</keyword>
<dbReference type="GO" id="GO:0005525">
    <property type="term" value="F:GTP binding"/>
    <property type="evidence" value="ECO:0007669"/>
    <property type="project" value="UniProtKB-UniRule"/>
</dbReference>
<dbReference type="PANTHER" id="PTHR42714">
    <property type="entry name" value="TRNA MODIFICATION GTPASE GTPBP3"/>
    <property type="match status" value="1"/>
</dbReference>
<evidence type="ECO:0000256" key="4">
    <source>
        <dbReference type="ARBA" id="ARBA00022723"/>
    </source>
</evidence>
<evidence type="ECO:0000256" key="3">
    <source>
        <dbReference type="ARBA" id="ARBA00022694"/>
    </source>
</evidence>
<dbReference type="EMBL" id="CP011280">
    <property type="protein sequence ID" value="AKC96098.1"/>
    <property type="molecule type" value="Genomic_DNA"/>
</dbReference>
<evidence type="ECO:0000256" key="6">
    <source>
        <dbReference type="ARBA" id="ARBA00022801"/>
    </source>
</evidence>
<evidence type="ECO:0000256" key="8">
    <source>
        <dbReference type="ARBA" id="ARBA00022958"/>
    </source>
</evidence>
<evidence type="ECO:0000256" key="11">
    <source>
        <dbReference type="RuleBase" id="RU003313"/>
    </source>
</evidence>
<dbReference type="RefSeq" id="WP_046329202.1">
    <property type="nucleotide sequence ID" value="NZ_CP011280.1"/>
</dbReference>
<dbReference type="InterPro" id="IPR031168">
    <property type="entry name" value="G_TrmE"/>
</dbReference>
<dbReference type="GO" id="GO:0030488">
    <property type="term" value="P:tRNA methylation"/>
    <property type="evidence" value="ECO:0007669"/>
    <property type="project" value="TreeGrafter"/>
</dbReference>
<evidence type="ECO:0000256" key="9">
    <source>
        <dbReference type="ARBA" id="ARBA00023134"/>
    </source>
</evidence>
<feature type="binding site" evidence="10">
    <location>
        <begin position="271"/>
        <end position="274"/>
    </location>
    <ligand>
        <name>GTP</name>
        <dbReference type="ChEBI" id="CHEBI:37565"/>
    </ligand>
</feature>
<keyword evidence="6 10" id="KW-0378">Hydrolase</keyword>
<dbReference type="AlphaFoldDB" id="A0A0E3UVA4"/>
<dbReference type="NCBIfam" id="NF003661">
    <property type="entry name" value="PRK05291.1-3"/>
    <property type="match status" value="1"/>
</dbReference>
<dbReference type="SUPFAM" id="SSF116878">
    <property type="entry name" value="TrmE connector domain"/>
    <property type="match status" value="1"/>
</dbReference>
<reference evidence="13 14" key="1">
    <citation type="journal article" date="2012" name="BMC Genomics">
        <title>Genomic sequence analysis and characterization of Sneathia amnii sp. nov.</title>
        <authorList>
            <consortium name="Vaginal Microbiome Consortium (additional members)"/>
            <person name="Harwich M.D.Jr."/>
            <person name="Serrano M.G."/>
            <person name="Fettweis J.M."/>
            <person name="Alves J.M."/>
            <person name="Reimers M.A."/>
            <person name="Buck G.A."/>
            <person name="Jefferson K.K."/>
        </authorList>
    </citation>
    <scope>NUCLEOTIDE SEQUENCE [LARGE SCALE GENOMIC DNA]</scope>
    <source>
        <strain evidence="13 14">SN35</strain>
    </source>
</reference>
<dbReference type="CDD" id="cd14858">
    <property type="entry name" value="TrmE_N"/>
    <property type="match status" value="1"/>
</dbReference>
<evidence type="ECO:0000256" key="7">
    <source>
        <dbReference type="ARBA" id="ARBA00022842"/>
    </source>
</evidence>
<accession>A0A0E3UVA4</accession>
<keyword evidence="3 10" id="KW-0819">tRNA processing</keyword>
<protein>
    <recommendedName>
        <fullName evidence="10">tRNA modification GTPase MnmE</fullName>
        <ecNumber evidence="10">3.6.-.-</ecNumber>
    </recommendedName>
</protein>
<feature type="binding site" evidence="10">
    <location>
        <position position="231"/>
    </location>
    <ligand>
        <name>Mg(2+)</name>
        <dbReference type="ChEBI" id="CHEBI:18420"/>
    </ligand>
</feature>
<feature type="binding site" evidence="10">
    <location>
        <position position="251"/>
    </location>
    <ligand>
        <name>K(+)</name>
        <dbReference type="ChEBI" id="CHEBI:29103"/>
    </ligand>
</feature>
<dbReference type="HAMAP" id="MF_00379">
    <property type="entry name" value="GTPase_MnmE"/>
    <property type="match status" value="1"/>
</dbReference>
<evidence type="ECO:0000313" key="13">
    <source>
        <dbReference type="EMBL" id="AKC96098.1"/>
    </source>
</evidence>